<organism evidence="3 4">
    <name type="scientific">Alkalithermobacter paradoxus</name>
    <dbReference type="NCBI Taxonomy" id="29349"/>
    <lineage>
        <taxon>Bacteria</taxon>
        <taxon>Bacillati</taxon>
        <taxon>Bacillota</taxon>
        <taxon>Clostridia</taxon>
        <taxon>Peptostreptococcales</taxon>
        <taxon>Tepidibacteraceae</taxon>
        <taxon>Alkalithermobacter</taxon>
    </lineage>
</organism>
<dbReference type="RefSeq" id="WP_079410429.1">
    <property type="nucleotide sequence ID" value="NZ_MZGW01000001.1"/>
</dbReference>
<feature type="transmembrane region" description="Helical" evidence="2">
    <location>
        <begin position="211"/>
        <end position="231"/>
    </location>
</feature>
<dbReference type="PANTHER" id="PTHR23526">
    <property type="entry name" value="INTEGRAL MEMBRANE TRANSPORT PROTEIN-RELATED"/>
    <property type="match status" value="1"/>
</dbReference>
<feature type="transmembrane region" description="Helical" evidence="2">
    <location>
        <begin position="69"/>
        <end position="88"/>
    </location>
</feature>
<dbReference type="OrthoDB" id="102502at2"/>
<comment type="caution">
    <text evidence="3">The sequence shown here is derived from an EMBL/GenBank/DDBJ whole genome shotgun (WGS) entry which is preliminary data.</text>
</comment>
<evidence type="ECO:0000256" key="1">
    <source>
        <dbReference type="ARBA" id="ARBA00004651"/>
    </source>
</evidence>
<keyword evidence="2" id="KW-0812">Transmembrane</keyword>
<dbReference type="Proteomes" id="UP000190140">
    <property type="component" value="Unassembled WGS sequence"/>
</dbReference>
<evidence type="ECO:0000313" key="4">
    <source>
        <dbReference type="Proteomes" id="UP000190140"/>
    </source>
</evidence>
<protein>
    <submittedName>
        <fullName evidence="3">Major facilitator superfamily protein</fullName>
    </submittedName>
</protein>
<dbReference type="PANTHER" id="PTHR23526:SF2">
    <property type="entry name" value="MAJOR FACILITATOR SUPERFAMILY (MFS) PROFILE DOMAIN-CONTAINING PROTEIN"/>
    <property type="match status" value="1"/>
</dbReference>
<evidence type="ECO:0000256" key="2">
    <source>
        <dbReference type="SAM" id="Phobius"/>
    </source>
</evidence>
<feature type="transmembrane region" description="Helical" evidence="2">
    <location>
        <begin position="340"/>
        <end position="357"/>
    </location>
</feature>
<dbReference type="AlphaFoldDB" id="A0A1V4IAT6"/>
<dbReference type="SUPFAM" id="SSF103473">
    <property type="entry name" value="MFS general substrate transporter"/>
    <property type="match status" value="1"/>
</dbReference>
<evidence type="ECO:0000313" key="3">
    <source>
        <dbReference type="EMBL" id="OPJ56980.1"/>
    </source>
</evidence>
<dbReference type="EMBL" id="MZGW01000001">
    <property type="protein sequence ID" value="OPJ56980.1"/>
    <property type="molecule type" value="Genomic_DNA"/>
</dbReference>
<feature type="transmembrane region" description="Helical" evidence="2">
    <location>
        <begin position="37"/>
        <end position="57"/>
    </location>
</feature>
<dbReference type="GO" id="GO:0022857">
    <property type="term" value="F:transmembrane transporter activity"/>
    <property type="evidence" value="ECO:0007669"/>
    <property type="project" value="InterPro"/>
</dbReference>
<feature type="transmembrane region" description="Helical" evidence="2">
    <location>
        <begin position="94"/>
        <end position="112"/>
    </location>
</feature>
<name>A0A1V4IAT6_9FIRM</name>
<keyword evidence="4" id="KW-1185">Reference proteome</keyword>
<dbReference type="GO" id="GO:0005886">
    <property type="term" value="C:plasma membrane"/>
    <property type="evidence" value="ECO:0007669"/>
    <property type="project" value="UniProtKB-SubCell"/>
</dbReference>
<dbReference type="Gene3D" id="1.20.1250.20">
    <property type="entry name" value="MFS general substrate transporter like domains"/>
    <property type="match status" value="1"/>
</dbReference>
<dbReference type="STRING" id="29349.CLOTH_02620"/>
<gene>
    <name evidence="3" type="ORF">CLOTH_02620</name>
</gene>
<keyword evidence="2" id="KW-1133">Transmembrane helix</keyword>
<feature type="transmembrane region" description="Helical" evidence="2">
    <location>
        <begin position="237"/>
        <end position="256"/>
    </location>
</feature>
<feature type="transmembrane region" description="Helical" evidence="2">
    <location>
        <begin position="363"/>
        <end position="381"/>
    </location>
</feature>
<dbReference type="InterPro" id="IPR052528">
    <property type="entry name" value="Sugar_transport-like"/>
</dbReference>
<sequence>MSKEAKILLLIAALFTLAIGISNIFVNIFLWKNSNDFILICKYNLMHYIFTPLMFIVGGYISKRKNGIWSLRIGIFFFIVFFVFILWFKDNVISYVYPLGILFGIASGFYWLSYNVLSYDFTSTNNRDTFNGFNGFVCGIAAAIAPFSASYIIENYKGLGYTIVFGISLALFIILILVSLILKSKNFDKNLDFRKVFGRNSSEWGYIQKSFIAYGFRDVIIFFVVTILIYTTTKSEITLGRLTLLTSLISSAAYYIEQRIIKPKRRMISLYIGAVFMFLSTIGIVVNISFITLLIFMIVNPMFFPFFYIPMNSASFNILDKEHEECMRIEYIINKDIALNIGRIISTFILIGLLTFVKNSRALNYFLLFISCSQFISIYFLRKLSVLNTKID</sequence>
<reference evidence="3 4" key="1">
    <citation type="submission" date="2017-03" db="EMBL/GenBank/DDBJ databases">
        <title>Genome sequence of Clostridium thermoalcaliphilum DSM 7309.</title>
        <authorList>
            <person name="Poehlein A."/>
            <person name="Daniel R."/>
        </authorList>
    </citation>
    <scope>NUCLEOTIDE SEQUENCE [LARGE SCALE GENOMIC DNA]</scope>
    <source>
        <strain evidence="3 4">DSM 7309</strain>
    </source>
</reference>
<feature type="transmembrane region" description="Helical" evidence="2">
    <location>
        <begin position="133"/>
        <end position="153"/>
    </location>
</feature>
<feature type="transmembrane region" description="Helical" evidence="2">
    <location>
        <begin position="268"/>
        <end position="296"/>
    </location>
</feature>
<keyword evidence="2" id="KW-0472">Membrane</keyword>
<feature type="transmembrane region" description="Helical" evidence="2">
    <location>
        <begin position="159"/>
        <end position="182"/>
    </location>
</feature>
<feature type="transmembrane region" description="Helical" evidence="2">
    <location>
        <begin position="7"/>
        <end position="31"/>
    </location>
</feature>
<comment type="subcellular location">
    <subcellularLocation>
        <location evidence="1">Cell membrane</location>
        <topology evidence="1">Multi-pass membrane protein</topology>
    </subcellularLocation>
</comment>
<dbReference type="Pfam" id="PF07690">
    <property type="entry name" value="MFS_1"/>
    <property type="match status" value="1"/>
</dbReference>
<dbReference type="InterPro" id="IPR036259">
    <property type="entry name" value="MFS_trans_sf"/>
</dbReference>
<feature type="transmembrane region" description="Helical" evidence="2">
    <location>
        <begin position="302"/>
        <end position="319"/>
    </location>
</feature>
<proteinExistence type="predicted"/>
<dbReference type="InterPro" id="IPR011701">
    <property type="entry name" value="MFS"/>
</dbReference>
<accession>A0A1V4IAT6</accession>